<comment type="caution">
    <text evidence="2">The sequence shown here is derived from an EMBL/GenBank/DDBJ whole genome shotgun (WGS) entry which is preliminary data.</text>
</comment>
<evidence type="ECO:0000256" key="1">
    <source>
        <dbReference type="SAM" id="MobiDB-lite"/>
    </source>
</evidence>
<evidence type="ECO:0000313" key="3">
    <source>
        <dbReference type="Proteomes" id="UP000591941"/>
    </source>
</evidence>
<feature type="region of interest" description="Disordered" evidence="1">
    <location>
        <begin position="19"/>
        <end position="153"/>
    </location>
</feature>
<protein>
    <submittedName>
        <fullName evidence="2">Uncharacterized protein</fullName>
    </submittedName>
</protein>
<gene>
    <name evidence="2" type="ORF">HNR45_000896</name>
</gene>
<name>A0A841R277_9FIRM</name>
<organism evidence="2 3">
    <name type="scientific">Negativicoccus succinicivorans</name>
    <dbReference type="NCBI Taxonomy" id="620903"/>
    <lineage>
        <taxon>Bacteria</taxon>
        <taxon>Bacillati</taxon>
        <taxon>Bacillota</taxon>
        <taxon>Negativicutes</taxon>
        <taxon>Veillonellales</taxon>
        <taxon>Veillonellaceae</taxon>
        <taxon>Negativicoccus</taxon>
    </lineage>
</organism>
<keyword evidence="3" id="KW-1185">Reference proteome</keyword>
<dbReference type="Proteomes" id="UP000591941">
    <property type="component" value="Unassembled WGS sequence"/>
</dbReference>
<feature type="compositionally biased region" description="Basic and acidic residues" evidence="1">
    <location>
        <begin position="104"/>
        <end position="114"/>
    </location>
</feature>
<dbReference type="AlphaFoldDB" id="A0A841R277"/>
<proteinExistence type="predicted"/>
<evidence type="ECO:0000313" key="2">
    <source>
        <dbReference type="EMBL" id="MBB6477863.1"/>
    </source>
</evidence>
<sequence length="217" mass="23665">MDSLLGILLVIAIVVVDSLQSRRRKKSQQNHSLPPEYSDPSAQQNAQPPRPHTQKGATASRLPSLEEAIELMKKQWLAPFEPPLNSNDADDPSVTDPVPNEDPPPERAPKEKPPMETPARHSGMPIEEPGHSATLAHAGHDHAGHPLRQAPAAVRDLKEPSLPIGNDNPLATLKATPLSASRVGMKGRRLTREDWRKGIIMAAIFGPPRGDQPYELP</sequence>
<dbReference type="EMBL" id="JACHHI010000003">
    <property type="protein sequence ID" value="MBB6477863.1"/>
    <property type="molecule type" value="Genomic_DNA"/>
</dbReference>
<dbReference type="GeneID" id="93486179"/>
<dbReference type="RefSeq" id="WP_159822849.1">
    <property type="nucleotide sequence ID" value="NZ_CABWNB010000002.1"/>
</dbReference>
<reference evidence="2 3" key="1">
    <citation type="submission" date="2020-08" db="EMBL/GenBank/DDBJ databases">
        <title>Genomic Encyclopedia of Type Strains, Phase IV (KMG-IV): sequencing the most valuable type-strain genomes for metagenomic binning, comparative biology and taxonomic classification.</title>
        <authorList>
            <person name="Goeker M."/>
        </authorList>
    </citation>
    <scope>NUCLEOTIDE SEQUENCE [LARGE SCALE GENOMIC DNA]</scope>
    <source>
        <strain evidence="2 3">DSM 21255</strain>
    </source>
</reference>
<accession>A0A841R277</accession>